<protein>
    <submittedName>
        <fullName evidence="2">Uncharacterized protein</fullName>
    </submittedName>
</protein>
<proteinExistence type="predicted"/>
<evidence type="ECO:0000313" key="2">
    <source>
        <dbReference type="EMBL" id="KAF9490718.1"/>
    </source>
</evidence>
<feature type="region of interest" description="Disordered" evidence="1">
    <location>
        <begin position="206"/>
        <end position="256"/>
    </location>
</feature>
<dbReference type="AlphaFoldDB" id="A0A9P6DCH2"/>
<evidence type="ECO:0000256" key="1">
    <source>
        <dbReference type="SAM" id="MobiDB-lite"/>
    </source>
</evidence>
<evidence type="ECO:0000313" key="3">
    <source>
        <dbReference type="Proteomes" id="UP000807025"/>
    </source>
</evidence>
<feature type="compositionally biased region" description="Basic and acidic residues" evidence="1">
    <location>
        <begin position="30"/>
        <end position="43"/>
    </location>
</feature>
<keyword evidence="3" id="KW-1185">Reference proteome</keyword>
<sequence length="271" mass="29917">MSHASSRRSSSEWSLRHPSHSSTRSLVRTKWGDGAKQRPRKLDSTSVYSKPDTPPSHRGGTSVQAVFRVQVNRGTDEYIHAQTEQMRAQGVLVDSLLSEGYGMGMASMEQPTQGDGTEWCPQKLVSASGYRNLKTLPLHGGETFDQAVFRPQVNRADEDTHVQTEQAQGFWADPLISEGYGMGTASMEWVLEDGTSQVRQRPERLEALPTVEQATSEALSNLKPFLRHSSSDRSRPTQGPSSGTPLGWSVSISADPSDYHSFLDEVKKVNK</sequence>
<feature type="compositionally biased region" description="Low complexity" evidence="1">
    <location>
        <begin position="1"/>
        <end position="13"/>
    </location>
</feature>
<organism evidence="2 3">
    <name type="scientific">Pleurotus eryngii</name>
    <name type="common">Boletus of the steppes</name>
    <dbReference type="NCBI Taxonomy" id="5323"/>
    <lineage>
        <taxon>Eukaryota</taxon>
        <taxon>Fungi</taxon>
        <taxon>Dikarya</taxon>
        <taxon>Basidiomycota</taxon>
        <taxon>Agaricomycotina</taxon>
        <taxon>Agaricomycetes</taxon>
        <taxon>Agaricomycetidae</taxon>
        <taxon>Agaricales</taxon>
        <taxon>Pleurotineae</taxon>
        <taxon>Pleurotaceae</taxon>
        <taxon>Pleurotus</taxon>
    </lineage>
</organism>
<accession>A0A9P6DCH2</accession>
<feature type="region of interest" description="Disordered" evidence="1">
    <location>
        <begin position="1"/>
        <end position="63"/>
    </location>
</feature>
<dbReference type="EMBL" id="MU154635">
    <property type="protein sequence ID" value="KAF9490718.1"/>
    <property type="molecule type" value="Genomic_DNA"/>
</dbReference>
<comment type="caution">
    <text evidence="2">The sequence shown here is derived from an EMBL/GenBank/DDBJ whole genome shotgun (WGS) entry which is preliminary data.</text>
</comment>
<name>A0A9P6DCH2_PLEER</name>
<feature type="compositionally biased region" description="Polar residues" evidence="1">
    <location>
        <begin position="236"/>
        <end position="254"/>
    </location>
</feature>
<reference evidence="2" key="1">
    <citation type="submission" date="2020-11" db="EMBL/GenBank/DDBJ databases">
        <authorList>
            <consortium name="DOE Joint Genome Institute"/>
            <person name="Ahrendt S."/>
            <person name="Riley R."/>
            <person name="Andreopoulos W."/>
            <person name="Labutti K."/>
            <person name="Pangilinan J."/>
            <person name="Ruiz-Duenas F.J."/>
            <person name="Barrasa J.M."/>
            <person name="Sanchez-Garcia M."/>
            <person name="Camarero S."/>
            <person name="Miyauchi S."/>
            <person name="Serrano A."/>
            <person name="Linde D."/>
            <person name="Babiker R."/>
            <person name="Drula E."/>
            <person name="Ayuso-Fernandez I."/>
            <person name="Pacheco R."/>
            <person name="Padilla G."/>
            <person name="Ferreira P."/>
            <person name="Barriuso J."/>
            <person name="Kellner H."/>
            <person name="Castanera R."/>
            <person name="Alfaro M."/>
            <person name="Ramirez L."/>
            <person name="Pisabarro A.G."/>
            <person name="Kuo A."/>
            <person name="Tritt A."/>
            <person name="Lipzen A."/>
            <person name="He G."/>
            <person name="Yan M."/>
            <person name="Ng V."/>
            <person name="Cullen D."/>
            <person name="Martin F."/>
            <person name="Rosso M.-N."/>
            <person name="Henrissat B."/>
            <person name="Hibbett D."/>
            <person name="Martinez A.T."/>
            <person name="Grigoriev I.V."/>
        </authorList>
    </citation>
    <scope>NUCLEOTIDE SEQUENCE</scope>
    <source>
        <strain evidence="2">ATCC 90797</strain>
    </source>
</reference>
<gene>
    <name evidence="2" type="ORF">BDN71DRAFT_1434502</name>
</gene>
<dbReference type="Proteomes" id="UP000807025">
    <property type="component" value="Unassembled WGS sequence"/>
</dbReference>